<protein>
    <recommendedName>
        <fullName evidence="1">DUF6589 domain-containing protein</fullName>
    </recommendedName>
</protein>
<evidence type="ECO:0000313" key="2">
    <source>
        <dbReference type="EMBL" id="KIM38440.1"/>
    </source>
</evidence>
<dbReference type="HOGENOM" id="CLU_124776_0_0_1"/>
<organism evidence="2 3">
    <name type="scientific">Hebeloma cylindrosporum</name>
    <dbReference type="NCBI Taxonomy" id="76867"/>
    <lineage>
        <taxon>Eukaryota</taxon>
        <taxon>Fungi</taxon>
        <taxon>Dikarya</taxon>
        <taxon>Basidiomycota</taxon>
        <taxon>Agaricomycotina</taxon>
        <taxon>Agaricomycetes</taxon>
        <taxon>Agaricomycetidae</taxon>
        <taxon>Agaricales</taxon>
        <taxon>Agaricineae</taxon>
        <taxon>Hymenogastraceae</taxon>
        <taxon>Hebeloma</taxon>
    </lineage>
</organism>
<name>A0A0C3BP43_HEBCY</name>
<reference evidence="2 3" key="1">
    <citation type="submission" date="2014-04" db="EMBL/GenBank/DDBJ databases">
        <authorList>
            <consortium name="DOE Joint Genome Institute"/>
            <person name="Kuo A."/>
            <person name="Gay G."/>
            <person name="Dore J."/>
            <person name="Kohler A."/>
            <person name="Nagy L.G."/>
            <person name="Floudas D."/>
            <person name="Copeland A."/>
            <person name="Barry K.W."/>
            <person name="Cichocki N."/>
            <person name="Veneault-Fourrey C."/>
            <person name="LaButti K."/>
            <person name="Lindquist E.A."/>
            <person name="Lipzen A."/>
            <person name="Lundell T."/>
            <person name="Morin E."/>
            <person name="Murat C."/>
            <person name="Sun H."/>
            <person name="Tunlid A."/>
            <person name="Henrissat B."/>
            <person name="Grigoriev I.V."/>
            <person name="Hibbett D.S."/>
            <person name="Martin F."/>
            <person name="Nordberg H.P."/>
            <person name="Cantor M.N."/>
            <person name="Hua S.X."/>
        </authorList>
    </citation>
    <scope>NUCLEOTIDE SEQUENCE [LARGE SCALE GENOMIC DNA]</scope>
    <source>
        <strain evidence="3">h7</strain>
    </source>
</reference>
<dbReference type="Pfam" id="PF20231">
    <property type="entry name" value="DUF6589"/>
    <property type="match status" value="1"/>
</dbReference>
<keyword evidence="3" id="KW-1185">Reference proteome</keyword>
<proteinExistence type="predicted"/>
<feature type="domain" description="DUF6589" evidence="1">
    <location>
        <begin position="1"/>
        <end position="79"/>
    </location>
</feature>
<dbReference type="Proteomes" id="UP000053424">
    <property type="component" value="Unassembled WGS sequence"/>
</dbReference>
<feature type="non-terminal residue" evidence="2">
    <location>
        <position position="1"/>
    </location>
</feature>
<accession>A0A0C3BP43</accession>
<feature type="non-terminal residue" evidence="2">
    <location>
        <position position="144"/>
    </location>
</feature>
<gene>
    <name evidence="2" type="ORF">M413DRAFT_45600</name>
</gene>
<evidence type="ECO:0000313" key="3">
    <source>
        <dbReference type="Proteomes" id="UP000053424"/>
    </source>
</evidence>
<dbReference type="EMBL" id="KN831791">
    <property type="protein sequence ID" value="KIM38440.1"/>
    <property type="molecule type" value="Genomic_DNA"/>
</dbReference>
<sequence length="144" mass="16084">RNIMRDNILINPSGIPGHAMGIDLNIEHLIGYLKALFAAKGIYSNWDRLGNIAAGVHYLQMIKKQVTASVKAGYQSSTHTAVDTSVLVWRIANKARDLELQKKVDNREGNKWMKPVIDVKVFGYKKLESSSLGTFNKKIAAMKE</sequence>
<dbReference type="OrthoDB" id="3152464at2759"/>
<dbReference type="InterPro" id="IPR046496">
    <property type="entry name" value="DUF6589"/>
</dbReference>
<reference evidence="3" key="2">
    <citation type="submission" date="2015-01" db="EMBL/GenBank/DDBJ databases">
        <title>Evolutionary Origins and Diversification of the Mycorrhizal Mutualists.</title>
        <authorList>
            <consortium name="DOE Joint Genome Institute"/>
            <consortium name="Mycorrhizal Genomics Consortium"/>
            <person name="Kohler A."/>
            <person name="Kuo A."/>
            <person name="Nagy L.G."/>
            <person name="Floudas D."/>
            <person name="Copeland A."/>
            <person name="Barry K.W."/>
            <person name="Cichocki N."/>
            <person name="Veneault-Fourrey C."/>
            <person name="LaButti K."/>
            <person name="Lindquist E.A."/>
            <person name="Lipzen A."/>
            <person name="Lundell T."/>
            <person name="Morin E."/>
            <person name="Murat C."/>
            <person name="Riley R."/>
            <person name="Ohm R."/>
            <person name="Sun H."/>
            <person name="Tunlid A."/>
            <person name="Henrissat B."/>
            <person name="Grigoriev I.V."/>
            <person name="Hibbett D.S."/>
            <person name="Martin F."/>
        </authorList>
    </citation>
    <scope>NUCLEOTIDE SEQUENCE [LARGE SCALE GENOMIC DNA]</scope>
    <source>
        <strain evidence="3">h7</strain>
    </source>
</reference>
<evidence type="ECO:0000259" key="1">
    <source>
        <dbReference type="Pfam" id="PF20231"/>
    </source>
</evidence>
<dbReference type="AlphaFoldDB" id="A0A0C3BP43"/>